<name>A0A4U5MDN6_STECR</name>
<gene>
    <name evidence="1" type="ORF">L596_023447</name>
</gene>
<evidence type="ECO:0000313" key="1">
    <source>
        <dbReference type="EMBL" id="TKR67270.1"/>
    </source>
</evidence>
<comment type="caution">
    <text evidence="1">The sequence shown here is derived from an EMBL/GenBank/DDBJ whole genome shotgun (WGS) entry which is preliminary data.</text>
</comment>
<dbReference type="OrthoDB" id="6264899at2759"/>
<organism evidence="1 2">
    <name type="scientific">Steinernema carpocapsae</name>
    <name type="common">Entomopathogenic nematode</name>
    <dbReference type="NCBI Taxonomy" id="34508"/>
    <lineage>
        <taxon>Eukaryota</taxon>
        <taxon>Metazoa</taxon>
        <taxon>Ecdysozoa</taxon>
        <taxon>Nematoda</taxon>
        <taxon>Chromadorea</taxon>
        <taxon>Rhabditida</taxon>
        <taxon>Tylenchina</taxon>
        <taxon>Panagrolaimomorpha</taxon>
        <taxon>Strongyloidoidea</taxon>
        <taxon>Steinernematidae</taxon>
        <taxon>Steinernema</taxon>
    </lineage>
</organism>
<protein>
    <submittedName>
        <fullName evidence="1">Uncharacterized protein</fullName>
    </submittedName>
</protein>
<evidence type="ECO:0000313" key="2">
    <source>
        <dbReference type="Proteomes" id="UP000298663"/>
    </source>
</evidence>
<dbReference type="EMBL" id="AZBU02000008">
    <property type="protein sequence ID" value="TKR67270.1"/>
    <property type="molecule type" value="Genomic_DNA"/>
</dbReference>
<sequence>MSPALLDHFSFCHCKIDFRDKNAVNHGKSLLRSRKNHVKLHEKRKKTACDEWSRGSGNRGCVQFASRVNRTGIGEGKKKTRDGIPRRRVTVYTCGRQSFFSSNISEQSKPCDKSAPDDKCPPTRINIKHFVPPSTRRFYFLCPLRASVVQYGNLLKFALFLCPLEAEFRVDPMEF</sequence>
<dbReference type="AlphaFoldDB" id="A0A4U5MDN6"/>
<accession>A0A4U5MDN6</accession>
<reference evidence="1 2" key="2">
    <citation type="journal article" date="2019" name="G3 (Bethesda)">
        <title>Hybrid Assembly of the Genome of the Entomopathogenic Nematode Steinernema carpocapsae Identifies the X-Chromosome.</title>
        <authorList>
            <person name="Serra L."/>
            <person name="Macchietto M."/>
            <person name="Macias-Munoz A."/>
            <person name="McGill C.J."/>
            <person name="Rodriguez I.M."/>
            <person name="Rodriguez B."/>
            <person name="Murad R."/>
            <person name="Mortazavi A."/>
        </authorList>
    </citation>
    <scope>NUCLEOTIDE SEQUENCE [LARGE SCALE GENOMIC DNA]</scope>
    <source>
        <strain evidence="1 2">ALL</strain>
    </source>
</reference>
<dbReference type="Proteomes" id="UP000298663">
    <property type="component" value="Unassembled WGS sequence"/>
</dbReference>
<keyword evidence="2" id="KW-1185">Reference proteome</keyword>
<proteinExistence type="predicted"/>
<reference evidence="1 2" key="1">
    <citation type="journal article" date="2015" name="Genome Biol.">
        <title>Comparative genomics of Steinernema reveals deeply conserved gene regulatory networks.</title>
        <authorList>
            <person name="Dillman A.R."/>
            <person name="Macchietto M."/>
            <person name="Porter C.F."/>
            <person name="Rogers A."/>
            <person name="Williams B."/>
            <person name="Antoshechkin I."/>
            <person name="Lee M.M."/>
            <person name="Goodwin Z."/>
            <person name="Lu X."/>
            <person name="Lewis E.E."/>
            <person name="Goodrich-Blair H."/>
            <person name="Stock S.P."/>
            <person name="Adams B.J."/>
            <person name="Sternberg P.W."/>
            <person name="Mortazavi A."/>
        </authorList>
    </citation>
    <scope>NUCLEOTIDE SEQUENCE [LARGE SCALE GENOMIC DNA]</scope>
    <source>
        <strain evidence="1 2">ALL</strain>
    </source>
</reference>